<keyword evidence="5" id="KW-0547">Nucleotide-binding</keyword>
<proteinExistence type="evidence at transcript level"/>
<evidence type="ECO:0000256" key="2">
    <source>
        <dbReference type="ARBA" id="ARBA00005814"/>
    </source>
</evidence>
<dbReference type="PANTHER" id="PTHR48041">
    <property type="entry name" value="ABC TRANSPORTER G FAMILY MEMBER 28"/>
    <property type="match status" value="1"/>
</dbReference>
<feature type="transmembrane region" description="Helical" evidence="9">
    <location>
        <begin position="523"/>
        <end position="543"/>
    </location>
</feature>
<protein>
    <submittedName>
        <fullName evidence="11">ATP-binding cassette transporter subfamily G-like protein 8</fullName>
    </submittedName>
</protein>
<dbReference type="PROSITE" id="PS50893">
    <property type="entry name" value="ABC_TRANSPORTER_2"/>
    <property type="match status" value="1"/>
</dbReference>
<evidence type="ECO:0000256" key="5">
    <source>
        <dbReference type="ARBA" id="ARBA00022741"/>
    </source>
</evidence>
<evidence type="ECO:0000313" key="11">
    <source>
        <dbReference type="EMBL" id="QNH67974.1"/>
    </source>
</evidence>
<dbReference type="GO" id="GO:0140359">
    <property type="term" value="F:ABC-type transporter activity"/>
    <property type="evidence" value="ECO:0007669"/>
    <property type="project" value="InterPro"/>
</dbReference>
<dbReference type="CDD" id="cd03213">
    <property type="entry name" value="ABCG_EPDR"/>
    <property type="match status" value="1"/>
</dbReference>
<reference evidence="11" key="2">
    <citation type="submission" date="2020-05" db="EMBL/GenBank/DDBJ databases">
        <authorList>
            <person name="Kang H.-M."/>
            <person name="Kim M.-S."/>
            <person name="Lee J.-S."/>
        </authorList>
    </citation>
    <scope>NUCLEOTIDE SEQUENCE</scope>
</reference>
<feature type="transmembrane region" description="Helical" evidence="9">
    <location>
        <begin position="496"/>
        <end position="517"/>
    </location>
</feature>
<feature type="transmembrane region" description="Helical" evidence="9">
    <location>
        <begin position="466"/>
        <end position="484"/>
    </location>
</feature>
<dbReference type="InterPro" id="IPR003439">
    <property type="entry name" value="ABC_transporter-like_ATP-bd"/>
</dbReference>
<feature type="transmembrane region" description="Helical" evidence="9">
    <location>
        <begin position="413"/>
        <end position="436"/>
    </location>
</feature>
<dbReference type="GO" id="GO:0005524">
    <property type="term" value="F:ATP binding"/>
    <property type="evidence" value="ECO:0007669"/>
    <property type="project" value="UniProtKB-KW"/>
</dbReference>
<keyword evidence="7 9" id="KW-1133">Transmembrane helix</keyword>
<keyword evidence="3" id="KW-0813">Transport</keyword>
<keyword evidence="4 9" id="KW-0812">Transmembrane</keyword>
<dbReference type="GO" id="GO:0016887">
    <property type="term" value="F:ATP hydrolysis activity"/>
    <property type="evidence" value="ECO:0007669"/>
    <property type="project" value="InterPro"/>
</dbReference>
<comment type="similarity">
    <text evidence="2">Belongs to the ABC transporter superfamily. ABCG family. Eye pigment precursor importer (TC 3.A.1.204) subfamily.</text>
</comment>
<feature type="transmembrane region" description="Helical" evidence="9">
    <location>
        <begin position="372"/>
        <end position="392"/>
    </location>
</feature>
<dbReference type="InterPro" id="IPR027417">
    <property type="entry name" value="P-loop_NTPase"/>
</dbReference>
<dbReference type="PANTHER" id="PTHR48041:SF139">
    <property type="entry name" value="PROTEIN SCARLET"/>
    <property type="match status" value="1"/>
</dbReference>
<name>A0A7H9SLB9_BRAPC</name>
<evidence type="ECO:0000256" key="3">
    <source>
        <dbReference type="ARBA" id="ARBA00022448"/>
    </source>
</evidence>
<dbReference type="GO" id="GO:0005886">
    <property type="term" value="C:plasma membrane"/>
    <property type="evidence" value="ECO:0007669"/>
    <property type="project" value="TreeGrafter"/>
</dbReference>
<dbReference type="SMART" id="SM00382">
    <property type="entry name" value="AAA"/>
    <property type="match status" value="1"/>
</dbReference>
<dbReference type="EMBL" id="MT524919">
    <property type="protein sequence ID" value="QNH67974.1"/>
    <property type="molecule type" value="mRNA"/>
</dbReference>
<comment type="subcellular location">
    <subcellularLocation>
        <location evidence="1">Membrane</location>
        <topology evidence="1">Multi-pass membrane protein</topology>
    </subcellularLocation>
</comment>
<evidence type="ECO:0000256" key="7">
    <source>
        <dbReference type="ARBA" id="ARBA00022989"/>
    </source>
</evidence>
<sequence>METNIGKLGSLHNKSCYSIPEKITLSWSDLTIRAQINPKKKYLLNVCSDFKAYETILNKVKGIVEPGEMLALMGASGSGKTTLLNALSYSINDTMMVEGRIMLNGCEANPIKMSMVSCYIQQDDLFFGTLTVQEHLVFQAMLRMDRSLSRESKMKRVNQVLKEFNLDRRSHVKIGIPGRIKGISGGEKRRLAFASEILTDPPILFCDEPTSGLDSKMAKSIVYYLKKLTDRGKTIICTIHQPSSETFAIFDKICLLSQTKVAFFGTRENGLKFFEENLHLKCPPFTNPADFYIDTLGVDVNDIPNSRAEILGYCDKYAISEYSFDLSRKIDSVKPEYFSSPANFTSYKSTWLEQMTYLLQRSFFNYIRNRKVVLNDILMVFVTAILGGSIFYQTGPTYSPKECKFNQQSIKNVSFALFYTITVSVIFSMLAAVMAFPNEIPIYYREHKASVYRSDTYYFSKFLVELPVYLILPTIHATIIYYMVGFDCDKNSFSVFLLTDILISNAAFSLGHILSVSTSDANLAIRLTSPLIAIQMLFSGFFLRRALKAPALLTYIKYVSIFDYGFDLLMLNHWENVSEIECENDIELLCLTTGSSVLDVAHIRRRKKIFLVIILFLLNVLFRLSAYLILWTKSRRSKESFNQLFKKVKTNLNINV</sequence>
<evidence type="ECO:0000256" key="8">
    <source>
        <dbReference type="ARBA" id="ARBA00023136"/>
    </source>
</evidence>
<dbReference type="AlphaFoldDB" id="A0A7H9SLB9"/>
<evidence type="ECO:0000256" key="4">
    <source>
        <dbReference type="ARBA" id="ARBA00022692"/>
    </source>
</evidence>
<dbReference type="InterPro" id="IPR017871">
    <property type="entry name" value="ABC_transporter-like_CS"/>
</dbReference>
<reference evidence="11" key="1">
    <citation type="journal article" date="2020" name="Comp. Biochem. Physiol. Part D Genomics Proteomics">
        <title>The genome of the marine monogonont rotifer Brachionus rotundiformis and insight into species-specific detoxification components in Brachionus spp.</title>
        <authorList>
            <person name="Kang H.M."/>
            <person name="Kim M.S."/>
            <person name="Choi B.S."/>
            <person name="Kim D.H."/>
            <person name="Kim H.J."/>
            <person name="Hwang U.K."/>
            <person name="Hagiwara A."/>
            <person name="Lee J.S."/>
        </authorList>
    </citation>
    <scope>NUCLEOTIDE SEQUENCE</scope>
</reference>
<organism evidence="11">
    <name type="scientific">Brachionus plicatilis</name>
    <name type="common">Marine rotifer</name>
    <name type="synonym">Brachionus muelleri</name>
    <dbReference type="NCBI Taxonomy" id="10195"/>
    <lineage>
        <taxon>Eukaryota</taxon>
        <taxon>Metazoa</taxon>
        <taxon>Spiralia</taxon>
        <taxon>Gnathifera</taxon>
        <taxon>Rotifera</taxon>
        <taxon>Eurotatoria</taxon>
        <taxon>Monogononta</taxon>
        <taxon>Pseudotrocha</taxon>
        <taxon>Ploima</taxon>
        <taxon>Brachionidae</taxon>
        <taxon>Brachionus</taxon>
    </lineage>
</organism>
<dbReference type="PROSITE" id="PS00211">
    <property type="entry name" value="ABC_TRANSPORTER_1"/>
    <property type="match status" value="1"/>
</dbReference>
<dbReference type="Pfam" id="PF00005">
    <property type="entry name" value="ABC_tran"/>
    <property type="match status" value="1"/>
</dbReference>
<evidence type="ECO:0000256" key="6">
    <source>
        <dbReference type="ARBA" id="ARBA00022840"/>
    </source>
</evidence>
<feature type="transmembrane region" description="Helical" evidence="9">
    <location>
        <begin position="609"/>
        <end position="630"/>
    </location>
</feature>
<dbReference type="Gene3D" id="3.40.50.300">
    <property type="entry name" value="P-loop containing nucleotide triphosphate hydrolases"/>
    <property type="match status" value="1"/>
</dbReference>
<dbReference type="InterPro" id="IPR013525">
    <property type="entry name" value="ABC2_TM"/>
</dbReference>
<feature type="domain" description="ABC transporter" evidence="10">
    <location>
        <begin position="41"/>
        <end position="283"/>
    </location>
</feature>
<evidence type="ECO:0000256" key="1">
    <source>
        <dbReference type="ARBA" id="ARBA00004141"/>
    </source>
</evidence>
<dbReference type="Pfam" id="PF01061">
    <property type="entry name" value="ABC2_membrane"/>
    <property type="match status" value="1"/>
</dbReference>
<evidence type="ECO:0000259" key="10">
    <source>
        <dbReference type="PROSITE" id="PS50893"/>
    </source>
</evidence>
<keyword evidence="6 11" id="KW-0067">ATP-binding</keyword>
<dbReference type="InterPro" id="IPR050352">
    <property type="entry name" value="ABCG_transporters"/>
</dbReference>
<dbReference type="SUPFAM" id="SSF52540">
    <property type="entry name" value="P-loop containing nucleoside triphosphate hydrolases"/>
    <property type="match status" value="1"/>
</dbReference>
<dbReference type="InterPro" id="IPR003593">
    <property type="entry name" value="AAA+_ATPase"/>
</dbReference>
<evidence type="ECO:0000256" key="9">
    <source>
        <dbReference type="SAM" id="Phobius"/>
    </source>
</evidence>
<keyword evidence="8 9" id="KW-0472">Membrane</keyword>
<accession>A0A7H9SLB9</accession>